<reference evidence="4" key="1">
    <citation type="journal article" date="2014" name="Genome Announc.">
        <title>Genome sequence and annotation of Acremonium chrysogenum, producer of the beta-lactam antibiotic cephalosporin C.</title>
        <authorList>
            <person name="Terfehr D."/>
            <person name="Dahlmann T.A."/>
            <person name="Specht T."/>
            <person name="Zadra I."/>
            <person name="Kuernsteiner H."/>
            <person name="Kueck U."/>
        </authorList>
    </citation>
    <scope>NUCLEOTIDE SEQUENCE [LARGE SCALE GENOMIC DNA]</scope>
    <source>
        <strain evidence="4">ATCC 11550 / CBS 779.69 / DSM 880 / IAM 14645 / JCM 23072 / IMI 49137</strain>
    </source>
</reference>
<feature type="region of interest" description="Disordered" evidence="1">
    <location>
        <begin position="451"/>
        <end position="523"/>
    </location>
</feature>
<evidence type="ECO:0000313" key="4">
    <source>
        <dbReference type="Proteomes" id="UP000029964"/>
    </source>
</evidence>
<accession>A0A086STL2</accession>
<dbReference type="GO" id="GO:0070086">
    <property type="term" value="P:ubiquitin-dependent endocytosis"/>
    <property type="evidence" value="ECO:0007669"/>
    <property type="project" value="TreeGrafter"/>
</dbReference>
<dbReference type="Proteomes" id="UP000029964">
    <property type="component" value="Unassembled WGS sequence"/>
</dbReference>
<dbReference type="EMBL" id="JPKY01000205">
    <property type="protein sequence ID" value="KFH40444.1"/>
    <property type="molecule type" value="Genomic_DNA"/>
</dbReference>
<feature type="region of interest" description="Disordered" evidence="1">
    <location>
        <begin position="1"/>
        <end position="55"/>
    </location>
</feature>
<dbReference type="AlphaFoldDB" id="A0A086STL2"/>
<evidence type="ECO:0000259" key="2">
    <source>
        <dbReference type="Pfam" id="PF13002"/>
    </source>
</evidence>
<dbReference type="InterPro" id="IPR050357">
    <property type="entry name" value="Arrestin_domain-protein"/>
</dbReference>
<name>A0A086STL2_HAPC1</name>
<evidence type="ECO:0000256" key="1">
    <source>
        <dbReference type="SAM" id="MobiDB-lite"/>
    </source>
</evidence>
<dbReference type="PANTHER" id="PTHR11188">
    <property type="entry name" value="ARRESTIN DOMAIN CONTAINING PROTEIN"/>
    <property type="match status" value="1"/>
</dbReference>
<dbReference type="GO" id="GO:0031625">
    <property type="term" value="F:ubiquitin protein ligase binding"/>
    <property type="evidence" value="ECO:0007669"/>
    <property type="project" value="TreeGrafter"/>
</dbReference>
<feature type="compositionally biased region" description="Basic residues" evidence="1">
    <location>
        <begin position="41"/>
        <end position="51"/>
    </location>
</feature>
<dbReference type="Gene3D" id="2.60.40.640">
    <property type="match status" value="1"/>
</dbReference>
<feature type="compositionally biased region" description="Pro residues" evidence="1">
    <location>
        <begin position="463"/>
        <end position="481"/>
    </location>
</feature>
<dbReference type="STRING" id="857340.A0A086STL2"/>
<sequence length="523" mass="58154">MAARVKTFLRNPSGNIKLNRSRHTSPESSDAEDMHSYDRQRSHHRHPHHSPKLSDFTDALKSHRRLSLPFVRKESQPPVASLDCRIESPPVVFHGRPQHSTGAIVSGVMIVDVKEEAVEFERFRAALEIHVTHKRPFHGNCPDCADQHTEIKAWDLIAQPTVLYRGRHEFPFSTLLDGHLPASMQGSLMSIAYELKAEAHIAAHSLAAAAAAHPQHYHHHLPASVVKFDRTLIVKRALPKNELPHHSIRLFPPTNIKGDVHYDTVIHPTSANKVSLRLDGLTALNEKAQTLDIWRLKKITWKLEETTKTIAPACAKHSPLAQDLPLTEDSTEDTPPATKRGIARTEVRLLGEKMLHEGWKSDYTSTDGSTEIEFDYLINQRLRKGQLKYAADSRSRDGTIITHSLVIELVVSKEFAPINRPNHSAQTGTGRILRMHFPVVLTEHPGLGVSWDEESPPVYQDVPPSPPSYEPASPATPPAGPMSPVGLPPVDYDDLEFLDARRLSGEPPSRRGSGCVGMGIGEP</sequence>
<dbReference type="InterPro" id="IPR014752">
    <property type="entry name" value="Arrestin-like_C"/>
</dbReference>
<dbReference type="OrthoDB" id="3832628at2759"/>
<keyword evidence="4" id="KW-1185">Reference proteome</keyword>
<dbReference type="GO" id="GO:0005829">
    <property type="term" value="C:cytosol"/>
    <property type="evidence" value="ECO:0007669"/>
    <property type="project" value="TreeGrafter"/>
</dbReference>
<proteinExistence type="predicted"/>
<feature type="compositionally biased region" description="Gly residues" evidence="1">
    <location>
        <begin position="514"/>
        <end position="523"/>
    </location>
</feature>
<dbReference type="GO" id="GO:0030674">
    <property type="term" value="F:protein-macromolecule adaptor activity"/>
    <property type="evidence" value="ECO:0007669"/>
    <property type="project" value="TreeGrafter"/>
</dbReference>
<dbReference type="InterPro" id="IPR024391">
    <property type="entry name" value="LDB19_N"/>
</dbReference>
<evidence type="ECO:0000313" key="3">
    <source>
        <dbReference type="EMBL" id="KFH40444.1"/>
    </source>
</evidence>
<gene>
    <name evidence="3" type="ORF">ACRE_088920</name>
</gene>
<dbReference type="HOGENOM" id="CLU_026015_1_0_1"/>
<dbReference type="GO" id="GO:0005886">
    <property type="term" value="C:plasma membrane"/>
    <property type="evidence" value="ECO:0007669"/>
    <property type="project" value="TreeGrafter"/>
</dbReference>
<organism evidence="3 4">
    <name type="scientific">Hapsidospora chrysogenum (strain ATCC 11550 / CBS 779.69 / DSM 880 / IAM 14645 / JCM 23072 / IMI 49137)</name>
    <name type="common">Acremonium chrysogenum</name>
    <dbReference type="NCBI Taxonomy" id="857340"/>
    <lineage>
        <taxon>Eukaryota</taxon>
        <taxon>Fungi</taxon>
        <taxon>Dikarya</taxon>
        <taxon>Ascomycota</taxon>
        <taxon>Pezizomycotina</taxon>
        <taxon>Sordariomycetes</taxon>
        <taxon>Hypocreomycetidae</taxon>
        <taxon>Hypocreales</taxon>
        <taxon>Bionectriaceae</taxon>
        <taxon>Hapsidospora</taxon>
    </lineage>
</organism>
<comment type="caution">
    <text evidence="3">The sequence shown here is derived from an EMBL/GenBank/DDBJ whole genome shotgun (WGS) entry which is preliminary data.</text>
</comment>
<dbReference type="Pfam" id="PF13002">
    <property type="entry name" value="LDB19"/>
    <property type="match status" value="1"/>
</dbReference>
<protein>
    <recommendedName>
        <fullName evidence="2">LDB19 N-terminal domain-containing protein</fullName>
    </recommendedName>
</protein>
<feature type="domain" description="LDB19 N-terminal" evidence="2">
    <location>
        <begin position="130"/>
        <end position="318"/>
    </location>
</feature>
<dbReference type="PANTHER" id="PTHR11188:SF76">
    <property type="entry name" value="PROTEIN LDB19"/>
    <property type="match status" value="1"/>
</dbReference>